<proteinExistence type="predicted"/>
<dbReference type="InterPro" id="IPR036397">
    <property type="entry name" value="RNaseH_sf"/>
</dbReference>
<dbReference type="Proteomes" id="UP000789901">
    <property type="component" value="Unassembled WGS sequence"/>
</dbReference>
<organism evidence="1 2">
    <name type="scientific">Gigaspora margarita</name>
    <dbReference type="NCBI Taxonomy" id="4874"/>
    <lineage>
        <taxon>Eukaryota</taxon>
        <taxon>Fungi</taxon>
        <taxon>Fungi incertae sedis</taxon>
        <taxon>Mucoromycota</taxon>
        <taxon>Glomeromycotina</taxon>
        <taxon>Glomeromycetes</taxon>
        <taxon>Diversisporales</taxon>
        <taxon>Gigasporaceae</taxon>
        <taxon>Gigaspora</taxon>
    </lineage>
</organism>
<comment type="caution">
    <text evidence="1">The sequence shown here is derived from an EMBL/GenBank/DDBJ whole genome shotgun (WGS) entry which is preliminary data.</text>
</comment>
<keyword evidence="2" id="KW-1185">Reference proteome</keyword>
<name>A0ABN7XQT0_GIGMA</name>
<reference evidence="1 2" key="1">
    <citation type="submission" date="2021-06" db="EMBL/GenBank/DDBJ databases">
        <authorList>
            <person name="Kallberg Y."/>
            <person name="Tangrot J."/>
            <person name="Rosling A."/>
        </authorList>
    </citation>
    <scope>NUCLEOTIDE SEQUENCE [LARGE SCALE GENOMIC DNA]</scope>
    <source>
        <strain evidence="1 2">120-4 pot B 10/14</strain>
    </source>
</reference>
<dbReference type="EMBL" id="CAJVQB010158106">
    <property type="protein sequence ID" value="CAG8856274.1"/>
    <property type="molecule type" value="Genomic_DNA"/>
</dbReference>
<gene>
    <name evidence="1" type="ORF">GMARGA_LOCUS45095</name>
</gene>
<feature type="non-terminal residue" evidence="1">
    <location>
        <position position="1"/>
    </location>
</feature>
<dbReference type="Gene3D" id="3.30.420.10">
    <property type="entry name" value="Ribonuclease H-like superfamily/Ribonuclease H"/>
    <property type="match status" value="1"/>
</dbReference>
<protein>
    <submittedName>
        <fullName evidence="1">36994_t:CDS:1</fullName>
    </submittedName>
</protein>
<evidence type="ECO:0000313" key="2">
    <source>
        <dbReference type="Proteomes" id="UP000789901"/>
    </source>
</evidence>
<accession>A0ABN7XQT0</accession>
<feature type="non-terminal residue" evidence="1">
    <location>
        <position position="51"/>
    </location>
</feature>
<evidence type="ECO:0000313" key="1">
    <source>
        <dbReference type="EMBL" id="CAG8856274.1"/>
    </source>
</evidence>
<sequence>QLFIGISDPDELWEVIQKVWADMDIVYLGKLIESMPQCVLDVYKARGDYTE</sequence>